<keyword evidence="4" id="KW-0520">NAD</keyword>
<organism evidence="8 9">
    <name type="scientific">Eubacterium ramulus</name>
    <dbReference type="NCBI Taxonomy" id="39490"/>
    <lineage>
        <taxon>Bacteria</taxon>
        <taxon>Bacillati</taxon>
        <taxon>Bacillota</taxon>
        <taxon>Clostridia</taxon>
        <taxon>Eubacteriales</taxon>
        <taxon>Eubacteriaceae</taxon>
        <taxon>Eubacterium</taxon>
    </lineage>
</organism>
<comment type="caution">
    <text evidence="8">The sequence shown here is derived from an EMBL/GenBank/DDBJ whole genome shotgun (WGS) entry which is preliminary data.</text>
</comment>
<dbReference type="NCBIfam" id="TIGR01470">
    <property type="entry name" value="cysG_Nterm"/>
    <property type="match status" value="1"/>
</dbReference>
<dbReference type="GO" id="GO:0043115">
    <property type="term" value="F:precorrin-2 dehydrogenase activity"/>
    <property type="evidence" value="ECO:0007669"/>
    <property type="project" value="UniProtKB-EC"/>
</dbReference>
<evidence type="ECO:0000256" key="7">
    <source>
        <dbReference type="SAM" id="MobiDB-lite"/>
    </source>
</evidence>
<keyword evidence="5" id="KW-0627">Porphyrin biosynthesis</keyword>
<accession>A0A844DT74</accession>
<evidence type="ECO:0000256" key="4">
    <source>
        <dbReference type="ARBA" id="ARBA00023027"/>
    </source>
</evidence>
<evidence type="ECO:0000256" key="1">
    <source>
        <dbReference type="ARBA" id="ARBA00005010"/>
    </source>
</evidence>
<dbReference type="UniPathway" id="UPA00262">
    <property type="reaction ID" value="UER00222"/>
</dbReference>
<dbReference type="AlphaFoldDB" id="A0A844DT74"/>
<protein>
    <recommendedName>
        <fullName evidence="2">precorrin-2 dehydrogenase</fullName>
        <ecNumber evidence="2">1.3.1.76</ecNumber>
    </recommendedName>
</protein>
<sequence>MHWDRCGKRSDPMEKEQRYFPFFVDISEYRVLVVGAGIIALRRTSALLRFGTRVTVVAPDIRAEFQALQAQYGQKYVCLQQKKFTPGMTTGYDIVLAATDSPETDHSIWEECKKHGIRVNVASNQTLCDFRFPALIEKDNIVVGVTSNDSDHRNVREISARIRETLGTENRNIDRAEKQDSKESEYQRKEMSAGRTGREEKNQ</sequence>
<proteinExistence type="predicted"/>
<feature type="region of interest" description="Disordered" evidence="7">
    <location>
        <begin position="168"/>
        <end position="203"/>
    </location>
</feature>
<keyword evidence="3" id="KW-0560">Oxidoreductase</keyword>
<dbReference type="Proteomes" id="UP000431304">
    <property type="component" value="Unassembled WGS sequence"/>
</dbReference>
<dbReference type="PANTHER" id="PTHR35330:SF1">
    <property type="entry name" value="SIROHEME BIOSYNTHESIS PROTEIN MET8"/>
    <property type="match status" value="1"/>
</dbReference>
<evidence type="ECO:0000256" key="2">
    <source>
        <dbReference type="ARBA" id="ARBA00012400"/>
    </source>
</evidence>
<dbReference type="EMBL" id="WKRA01000001">
    <property type="protein sequence ID" value="MSD14551.1"/>
    <property type="molecule type" value="Genomic_DNA"/>
</dbReference>
<reference evidence="8 9" key="1">
    <citation type="journal article" date="2019" name="Nat. Med.">
        <title>A library of human gut bacterial isolates paired with longitudinal multiomics data enables mechanistic microbiome research.</title>
        <authorList>
            <person name="Poyet M."/>
            <person name="Groussin M."/>
            <person name="Gibbons S.M."/>
            <person name="Avila-Pacheco J."/>
            <person name="Jiang X."/>
            <person name="Kearney S.M."/>
            <person name="Perrotta A.R."/>
            <person name="Berdy B."/>
            <person name="Zhao S."/>
            <person name="Lieberman T.D."/>
            <person name="Swanson P.K."/>
            <person name="Smith M."/>
            <person name="Roesemann S."/>
            <person name="Alexander J.E."/>
            <person name="Rich S.A."/>
            <person name="Livny J."/>
            <person name="Vlamakis H."/>
            <person name="Clish C."/>
            <person name="Bullock K."/>
            <person name="Deik A."/>
            <person name="Scott J."/>
            <person name="Pierce K.A."/>
            <person name="Xavier R.J."/>
            <person name="Alm E.J."/>
        </authorList>
    </citation>
    <scope>NUCLEOTIDE SEQUENCE [LARGE SCALE GENOMIC DNA]</scope>
    <source>
        <strain evidence="8 9">BIOML-A3</strain>
    </source>
</reference>
<dbReference type="InterPro" id="IPR028161">
    <property type="entry name" value="Met8-like"/>
</dbReference>
<dbReference type="Gene3D" id="3.40.50.720">
    <property type="entry name" value="NAD(P)-binding Rossmann-like Domain"/>
    <property type="match status" value="1"/>
</dbReference>
<comment type="pathway">
    <text evidence="1">Porphyrin-containing compound metabolism; siroheme biosynthesis; sirohydrochlorin from precorrin-2: step 1/1.</text>
</comment>
<dbReference type="GO" id="GO:0004325">
    <property type="term" value="F:ferrochelatase activity"/>
    <property type="evidence" value="ECO:0007669"/>
    <property type="project" value="InterPro"/>
</dbReference>
<dbReference type="InterPro" id="IPR006367">
    <property type="entry name" value="Sirohaem_synthase_N"/>
</dbReference>
<name>A0A844DT74_EUBRA</name>
<gene>
    <name evidence="8" type="ORF">GKE72_00350</name>
</gene>
<evidence type="ECO:0000256" key="5">
    <source>
        <dbReference type="ARBA" id="ARBA00023244"/>
    </source>
</evidence>
<evidence type="ECO:0000256" key="6">
    <source>
        <dbReference type="ARBA" id="ARBA00047561"/>
    </source>
</evidence>
<dbReference type="InterPro" id="IPR036291">
    <property type="entry name" value="NAD(P)-bd_dom_sf"/>
</dbReference>
<evidence type="ECO:0000313" key="9">
    <source>
        <dbReference type="Proteomes" id="UP000431304"/>
    </source>
</evidence>
<dbReference type="Pfam" id="PF13241">
    <property type="entry name" value="NAD_binding_7"/>
    <property type="match status" value="1"/>
</dbReference>
<dbReference type="EC" id="1.3.1.76" evidence="2"/>
<evidence type="ECO:0000313" key="8">
    <source>
        <dbReference type="EMBL" id="MSD14551.1"/>
    </source>
</evidence>
<dbReference type="SUPFAM" id="SSF51735">
    <property type="entry name" value="NAD(P)-binding Rossmann-fold domains"/>
    <property type="match status" value="1"/>
</dbReference>
<evidence type="ECO:0000256" key="3">
    <source>
        <dbReference type="ARBA" id="ARBA00023002"/>
    </source>
</evidence>
<dbReference type="PANTHER" id="PTHR35330">
    <property type="entry name" value="SIROHEME BIOSYNTHESIS PROTEIN MET8"/>
    <property type="match status" value="1"/>
</dbReference>
<comment type="catalytic activity">
    <reaction evidence="6">
        <text>precorrin-2 + NAD(+) = sirohydrochlorin + NADH + 2 H(+)</text>
        <dbReference type="Rhea" id="RHEA:15613"/>
        <dbReference type="ChEBI" id="CHEBI:15378"/>
        <dbReference type="ChEBI" id="CHEBI:57540"/>
        <dbReference type="ChEBI" id="CHEBI:57945"/>
        <dbReference type="ChEBI" id="CHEBI:58351"/>
        <dbReference type="ChEBI" id="CHEBI:58827"/>
        <dbReference type="EC" id="1.3.1.76"/>
    </reaction>
</comment>
<dbReference type="GO" id="GO:0019354">
    <property type="term" value="P:siroheme biosynthetic process"/>
    <property type="evidence" value="ECO:0007669"/>
    <property type="project" value="UniProtKB-UniPathway"/>
</dbReference>